<protein>
    <submittedName>
        <fullName evidence="1">DUF4924 family protein</fullName>
    </submittedName>
</protein>
<dbReference type="Pfam" id="PF16271">
    <property type="entry name" value="DUF4924"/>
    <property type="match status" value="1"/>
</dbReference>
<reference evidence="2" key="1">
    <citation type="journal article" date="2019" name="Int. J. Syst. Evol. Microbiol.">
        <title>The Global Catalogue of Microorganisms (GCM) 10K type strain sequencing project: providing services to taxonomists for standard genome sequencing and annotation.</title>
        <authorList>
            <consortium name="The Broad Institute Genomics Platform"/>
            <consortium name="The Broad Institute Genome Sequencing Center for Infectious Disease"/>
            <person name="Wu L."/>
            <person name="Ma J."/>
        </authorList>
    </citation>
    <scope>NUCLEOTIDE SEQUENCE [LARGE SCALE GENOMIC DNA]</scope>
    <source>
        <strain evidence="2">JCM 18326</strain>
    </source>
</reference>
<evidence type="ECO:0000313" key="1">
    <source>
        <dbReference type="EMBL" id="GAA4843055.1"/>
    </source>
</evidence>
<organism evidence="1 2">
    <name type="scientific">Algivirga pacifica</name>
    <dbReference type="NCBI Taxonomy" id="1162670"/>
    <lineage>
        <taxon>Bacteria</taxon>
        <taxon>Pseudomonadati</taxon>
        <taxon>Bacteroidota</taxon>
        <taxon>Cytophagia</taxon>
        <taxon>Cytophagales</taxon>
        <taxon>Flammeovirgaceae</taxon>
        <taxon>Algivirga</taxon>
    </lineage>
</organism>
<evidence type="ECO:0000313" key="2">
    <source>
        <dbReference type="Proteomes" id="UP001500298"/>
    </source>
</evidence>
<keyword evidence="2" id="KW-1185">Reference proteome</keyword>
<gene>
    <name evidence="1" type="ORF">GCM10023331_30120</name>
</gene>
<dbReference type="InterPro" id="IPR032574">
    <property type="entry name" value="DUF4924"/>
</dbReference>
<accession>A0ABP9DEW2</accession>
<name>A0ABP9DEW2_9BACT</name>
<proteinExistence type="predicted"/>
<comment type="caution">
    <text evidence="1">The sequence shown here is derived from an EMBL/GenBank/DDBJ whole genome shotgun (WGS) entry which is preliminary data.</text>
</comment>
<sequence>MSSIADKKRKENIAEYIIHIYESEELIRTFECDLQQIDEYVLSHLPVEKEERALIKEWYGELMQEMQAEEVVKEGHTQRVQKEVEALTALHHTLLEKEDDYKKLYEEVKPSIDKNMALAEGVITNEIQICLNGVYGFKLLRMRNKKVDPELMKQVDHFGALLSYLAFRFREASK</sequence>
<dbReference type="EMBL" id="BAABJX010000046">
    <property type="protein sequence ID" value="GAA4843055.1"/>
    <property type="molecule type" value="Genomic_DNA"/>
</dbReference>
<dbReference type="RefSeq" id="WP_345373242.1">
    <property type="nucleotide sequence ID" value="NZ_BAABJX010000046.1"/>
</dbReference>
<dbReference type="Proteomes" id="UP001500298">
    <property type="component" value="Unassembled WGS sequence"/>
</dbReference>